<comment type="caution">
    <text evidence="1">The sequence shown here is derived from an EMBL/GenBank/DDBJ whole genome shotgun (WGS) entry which is preliminary data.</text>
</comment>
<sequence length="110" mass="13046">MSFVKFYPYYHHIKYKKLAYINFGKHAVESDYSNNKVLFKNDDYIRYKADVRTVKVIRSGKYYKITIKNIGNKAATKFKVNFWYGTQRVAKETLSFTIPKFGAFGKVYLL</sequence>
<dbReference type="AlphaFoldDB" id="A0A366M8W8"/>
<protein>
    <submittedName>
        <fullName evidence="1">Uncharacterized protein</fullName>
    </submittedName>
</protein>
<dbReference type="EMBL" id="NIZT01000070">
    <property type="protein sequence ID" value="RBQ22273.1"/>
    <property type="molecule type" value="Genomic_DNA"/>
</dbReference>
<gene>
    <name evidence="1" type="ORF">ALNOE001_20030</name>
</gene>
<evidence type="ECO:0000313" key="2">
    <source>
        <dbReference type="Proteomes" id="UP000253099"/>
    </source>
</evidence>
<name>A0A366M8W8_9EURY</name>
<dbReference type="Proteomes" id="UP000253099">
    <property type="component" value="Unassembled WGS sequence"/>
</dbReference>
<keyword evidence="2" id="KW-1185">Reference proteome</keyword>
<proteinExistence type="predicted"/>
<organism evidence="1 2">
    <name type="scientific">Candidatus Methanobinarius endosymbioticus</name>
    <dbReference type="NCBI Taxonomy" id="2006182"/>
    <lineage>
        <taxon>Archaea</taxon>
        <taxon>Methanobacteriati</taxon>
        <taxon>Methanobacteriota</taxon>
        <taxon>Methanomada group</taxon>
        <taxon>Methanobacteria</taxon>
        <taxon>Methanobacteriales</taxon>
        <taxon>Methanobacteriaceae</taxon>
        <taxon>Candidatus Methanobinarius</taxon>
    </lineage>
</organism>
<accession>A0A366M8W8</accession>
<reference evidence="1 2" key="1">
    <citation type="submission" date="2018-06" db="EMBL/GenBank/DDBJ databases">
        <title>Genomic insight into two independent archaeal endosymbiosis events.</title>
        <authorList>
            <person name="Lind A.E."/>
            <person name="Lewis W.H."/>
            <person name="Spang A."/>
            <person name="Guy L."/>
            <person name="Embley M.T."/>
            <person name="Ettema T.J.G."/>
        </authorList>
    </citation>
    <scope>NUCLEOTIDE SEQUENCE [LARGE SCALE GENOMIC DNA]</scope>
    <source>
        <strain evidence="1">NOE</strain>
    </source>
</reference>
<evidence type="ECO:0000313" key="1">
    <source>
        <dbReference type="EMBL" id="RBQ22273.1"/>
    </source>
</evidence>